<evidence type="ECO:0000313" key="3">
    <source>
        <dbReference type="Proteomes" id="UP000199426"/>
    </source>
</evidence>
<protein>
    <submittedName>
        <fullName evidence="2">Uncharacterized protein</fullName>
    </submittedName>
</protein>
<accession>A0A2X2WYT3</accession>
<reference evidence="1 3" key="1">
    <citation type="submission" date="2016-10" db="EMBL/GenBank/DDBJ databases">
        <authorList>
            <person name="Varghese N."/>
            <person name="Submissions S."/>
        </authorList>
    </citation>
    <scope>NUCLEOTIDE SEQUENCE [LARGE SCALE GENOMIC DNA]</scope>
    <source>
        <strain evidence="1 3">DSM 19299</strain>
    </source>
</reference>
<dbReference type="EMBL" id="UAWB01000012">
    <property type="protein sequence ID" value="SQB45858.1"/>
    <property type="molecule type" value="Genomic_DNA"/>
</dbReference>
<evidence type="ECO:0000313" key="1">
    <source>
        <dbReference type="EMBL" id="SDJ37664.1"/>
    </source>
</evidence>
<gene>
    <name evidence="2" type="ORF">NCTC13492_02919</name>
    <name evidence="1" type="ORF">SAMN05421542_3357</name>
</gene>
<dbReference type="Proteomes" id="UP000199426">
    <property type="component" value="Unassembled WGS sequence"/>
</dbReference>
<dbReference type="EMBL" id="FNEG01000005">
    <property type="protein sequence ID" value="SDJ37664.1"/>
    <property type="molecule type" value="Genomic_DNA"/>
</dbReference>
<evidence type="ECO:0000313" key="2">
    <source>
        <dbReference type="EMBL" id="SQB45858.1"/>
    </source>
</evidence>
<sequence length="256" mass="30393">MERNITIYMFDSTKAASNLYKDLQHRIYHTSTFKNYIEDQEKQVENNNINFNSLLECVGNDINMMHPNDLYEITHFFKSQIHPLFPNDSVEAREEYFKTLYDYLGITKLYELTTTNACKAYGYLYEAYIDSFPVTGIQGKDLSINIRTEDFLHFNNFLILVTKKIIDSQLYDYPDELTEEEESIIETVQSENLQNELMSEVIEEEMKFLTKVFYPDNRQDFIQAVYHVHTFLKQAIKMKLIIDVQKNPRIIVVDIY</sequence>
<dbReference type="STRING" id="445960.SAMN05421542_3357"/>
<dbReference type="OrthoDB" id="1239135at2"/>
<keyword evidence="3" id="KW-1185">Reference proteome</keyword>
<organism evidence="2 4">
    <name type="scientific">Chryseobacterium jejuense</name>
    <dbReference type="NCBI Taxonomy" id="445960"/>
    <lineage>
        <taxon>Bacteria</taxon>
        <taxon>Pseudomonadati</taxon>
        <taxon>Bacteroidota</taxon>
        <taxon>Flavobacteriia</taxon>
        <taxon>Flavobacteriales</taxon>
        <taxon>Weeksellaceae</taxon>
        <taxon>Chryseobacterium group</taxon>
        <taxon>Chryseobacterium</taxon>
    </lineage>
</organism>
<reference evidence="2 4" key="2">
    <citation type="submission" date="2018-06" db="EMBL/GenBank/DDBJ databases">
        <authorList>
            <consortium name="Pathogen Informatics"/>
            <person name="Doyle S."/>
        </authorList>
    </citation>
    <scope>NUCLEOTIDE SEQUENCE [LARGE SCALE GENOMIC DNA]</scope>
    <source>
        <strain evidence="2 4">NCTC13492</strain>
    </source>
</reference>
<evidence type="ECO:0000313" key="4">
    <source>
        <dbReference type="Proteomes" id="UP000251670"/>
    </source>
</evidence>
<dbReference type="AlphaFoldDB" id="A0A2X2WYT3"/>
<dbReference type="Proteomes" id="UP000251670">
    <property type="component" value="Unassembled WGS sequence"/>
</dbReference>
<name>A0A2X2WYT3_CHRJE</name>
<dbReference type="RefSeq" id="WP_089737588.1">
    <property type="nucleotide sequence ID" value="NZ_FNEG01000005.1"/>
</dbReference>
<proteinExistence type="predicted"/>